<comment type="caution">
    <text evidence="2">The sequence shown here is derived from an EMBL/GenBank/DDBJ whole genome shotgun (WGS) entry which is preliminary data.</text>
</comment>
<evidence type="ECO:0000256" key="1">
    <source>
        <dbReference type="SAM" id="SignalP"/>
    </source>
</evidence>
<evidence type="ECO:0000313" key="2">
    <source>
        <dbReference type="EMBL" id="CAK8696149.1"/>
    </source>
</evidence>
<organism evidence="2 3">
    <name type="scientific">Clavelina lepadiformis</name>
    <name type="common">Light-bulb sea squirt</name>
    <name type="synonym">Ascidia lepadiformis</name>
    <dbReference type="NCBI Taxonomy" id="159417"/>
    <lineage>
        <taxon>Eukaryota</taxon>
        <taxon>Metazoa</taxon>
        <taxon>Chordata</taxon>
        <taxon>Tunicata</taxon>
        <taxon>Ascidiacea</taxon>
        <taxon>Aplousobranchia</taxon>
        <taxon>Clavelinidae</taxon>
        <taxon>Clavelina</taxon>
    </lineage>
</organism>
<dbReference type="InterPro" id="IPR012674">
    <property type="entry name" value="Calycin"/>
</dbReference>
<dbReference type="SUPFAM" id="SSF50814">
    <property type="entry name" value="Lipocalins"/>
    <property type="match status" value="1"/>
</dbReference>
<protein>
    <recommendedName>
        <fullName evidence="4">Apolipoprotein D</fullName>
    </recommendedName>
</protein>
<dbReference type="PANTHER" id="PTHR10612:SF34">
    <property type="entry name" value="APOLIPOPROTEIN D"/>
    <property type="match status" value="1"/>
</dbReference>
<evidence type="ECO:0000313" key="3">
    <source>
        <dbReference type="Proteomes" id="UP001642483"/>
    </source>
</evidence>
<dbReference type="PANTHER" id="PTHR10612">
    <property type="entry name" value="APOLIPOPROTEIN D"/>
    <property type="match status" value="1"/>
</dbReference>
<reference evidence="2 3" key="1">
    <citation type="submission" date="2024-02" db="EMBL/GenBank/DDBJ databases">
        <authorList>
            <person name="Daric V."/>
            <person name="Darras S."/>
        </authorList>
    </citation>
    <scope>NUCLEOTIDE SEQUENCE [LARGE SCALE GENOMIC DNA]</scope>
</reference>
<dbReference type="EMBL" id="CAWYQH010000152">
    <property type="protein sequence ID" value="CAK8696149.1"/>
    <property type="molecule type" value="Genomic_DNA"/>
</dbReference>
<proteinExistence type="predicted"/>
<feature type="signal peptide" evidence="1">
    <location>
        <begin position="1"/>
        <end position="20"/>
    </location>
</feature>
<accession>A0ABP0GZS3</accession>
<keyword evidence="1" id="KW-0732">Signal</keyword>
<evidence type="ECO:0008006" key="4">
    <source>
        <dbReference type="Google" id="ProtNLM"/>
    </source>
</evidence>
<dbReference type="Gene3D" id="2.40.128.20">
    <property type="match status" value="1"/>
</dbReference>
<name>A0ABP0GZS3_CLALP</name>
<keyword evidence="3" id="KW-1185">Reference proteome</keyword>
<dbReference type="Proteomes" id="UP001642483">
    <property type="component" value="Unassembled WGS sequence"/>
</dbReference>
<feature type="chain" id="PRO_5045280809" description="Apolipoprotein D" evidence="1">
    <location>
        <begin position="21"/>
        <end position="228"/>
    </location>
</feature>
<gene>
    <name evidence="2" type="ORF">CVLEPA_LOCUS29332</name>
</gene>
<sequence>MRAEITVFVLIIAFGFVTKAQVFDVTLTPRCAEVELMAKLKAEKLDGQWYEISRSPNPWERGNCIQVRHWLENGTKWWMHWEQLIPGFDKQGREVAGRDSYDQAYSIGTPQNVIANISMQFIWPRVFLPLPFYILSTDYENYYLAYSCFPYFFNEGPLKGIPFLAESAWIMSRKRSMDIGLYFVLKNKLEENGINVSVMEISKHSNCNYEMHRDNSPTVQTDSPKKST</sequence>